<reference evidence="1" key="1">
    <citation type="submission" date="2020-03" db="EMBL/GenBank/DDBJ databases">
        <title>The deep terrestrial virosphere.</title>
        <authorList>
            <person name="Holmfeldt K."/>
            <person name="Nilsson E."/>
            <person name="Simone D."/>
            <person name="Lopez-Fernandez M."/>
            <person name="Wu X."/>
            <person name="de Brujin I."/>
            <person name="Lundin D."/>
            <person name="Andersson A."/>
            <person name="Bertilsson S."/>
            <person name="Dopson M."/>
        </authorList>
    </citation>
    <scope>NUCLEOTIDE SEQUENCE</scope>
    <source>
        <strain evidence="1">MM171A00514</strain>
    </source>
</reference>
<name>A0A6M3M6H0_9ZZZZ</name>
<accession>A0A6M3M6H0</accession>
<organism evidence="1">
    <name type="scientific">viral metagenome</name>
    <dbReference type="NCBI Taxonomy" id="1070528"/>
    <lineage>
        <taxon>unclassified sequences</taxon>
        <taxon>metagenomes</taxon>
        <taxon>organismal metagenomes</taxon>
    </lineage>
</organism>
<sequence>MKTESNTRPEPVTIRKLGVIDTEPVVYLYLNSDITQEVKPDIDGKPRTMYMYDTVQITNPVPAELLPEIDLTLIADHSYNQTAVKQKTVNHLDKIRTRLGEATAENTRQVNRLDKLTTPKQVDLDNIKNRVLATKKTTPTTS</sequence>
<gene>
    <name evidence="1" type="ORF">MM171A00514_0035</name>
</gene>
<dbReference type="AlphaFoldDB" id="A0A6M3M6H0"/>
<protein>
    <submittedName>
        <fullName evidence="1">Uncharacterized protein</fullName>
    </submittedName>
</protein>
<evidence type="ECO:0000313" key="1">
    <source>
        <dbReference type="EMBL" id="QJB00399.1"/>
    </source>
</evidence>
<dbReference type="EMBL" id="MT143691">
    <property type="protein sequence ID" value="QJB00399.1"/>
    <property type="molecule type" value="Genomic_DNA"/>
</dbReference>
<proteinExistence type="predicted"/>